<dbReference type="GO" id="GO:0016020">
    <property type="term" value="C:membrane"/>
    <property type="evidence" value="ECO:0007669"/>
    <property type="project" value="TreeGrafter"/>
</dbReference>
<dbReference type="Pfam" id="PF00781">
    <property type="entry name" value="DAGK_cat"/>
    <property type="match status" value="1"/>
</dbReference>
<evidence type="ECO:0000313" key="2">
    <source>
        <dbReference type="EMBL" id="GMS83670.1"/>
    </source>
</evidence>
<dbReference type="PANTHER" id="PTHR12358">
    <property type="entry name" value="SPHINGOSINE KINASE"/>
    <property type="match status" value="1"/>
</dbReference>
<accession>A0AAV5SUE5</accession>
<gene>
    <name evidence="2" type="ORF">PENTCL1PPCAC_5845</name>
</gene>
<dbReference type="PROSITE" id="PS50146">
    <property type="entry name" value="DAGK"/>
    <property type="match status" value="1"/>
</dbReference>
<dbReference type="EMBL" id="BTSX01000002">
    <property type="protein sequence ID" value="GMS83670.1"/>
    <property type="molecule type" value="Genomic_DNA"/>
</dbReference>
<name>A0AAV5SUE5_9BILA</name>
<dbReference type="InterPro" id="IPR001206">
    <property type="entry name" value="Diacylglycerol_kinase_cat_dom"/>
</dbReference>
<dbReference type="Gene3D" id="3.40.50.10330">
    <property type="entry name" value="Probable inorganic polyphosphate/atp-NAD kinase, domain 1"/>
    <property type="match status" value="1"/>
</dbReference>
<dbReference type="AlphaFoldDB" id="A0AAV5SUE5"/>
<organism evidence="2 3">
    <name type="scientific">Pristionchus entomophagus</name>
    <dbReference type="NCBI Taxonomy" id="358040"/>
    <lineage>
        <taxon>Eukaryota</taxon>
        <taxon>Metazoa</taxon>
        <taxon>Ecdysozoa</taxon>
        <taxon>Nematoda</taxon>
        <taxon>Chromadorea</taxon>
        <taxon>Rhabditida</taxon>
        <taxon>Rhabditina</taxon>
        <taxon>Diplogasteromorpha</taxon>
        <taxon>Diplogasteroidea</taxon>
        <taxon>Neodiplogasteridae</taxon>
        <taxon>Pristionchus</taxon>
    </lineage>
</organism>
<dbReference type="GO" id="GO:0046512">
    <property type="term" value="P:sphingosine biosynthetic process"/>
    <property type="evidence" value="ECO:0007669"/>
    <property type="project" value="TreeGrafter"/>
</dbReference>
<reference evidence="2" key="1">
    <citation type="submission" date="2023-10" db="EMBL/GenBank/DDBJ databases">
        <title>Genome assembly of Pristionchus species.</title>
        <authorList>
            <person name="Yoshida K."/>
            <person name="Sommer R.J."/>
        </authorList>
    </citation>
    <scope>NUCLEOTIDE SEQUENCE</scope>
    <source>
        <strain evidence="2">RS0144</strain>
    </source>
</reference>
<dbReference type="InterPro" id="IPR050187">
    <property type="entry name" value="Lipid_Phosphate_FormReg"/>
</dbReference>
<feature type="domain" description="DAGKc" evidence="1">
    <location>
        <begin position="33"/>
        <end position="183"/>
    </location>
</feature>
<dbReference type="Gene3D" id="2.60.200.40">
    <property type="match status" value="1"/>
</dbReference>
<keyword evidence="3" id="KW-1185">Reference proteome</keyword>
<dbReference type="PANTHER" id="PTHR12358:SF112">
    <property type="entry name" value="LD11247P-RELATED"/>
    <property type="match status" value="1"/>
</dbReference>
<dbReference type="InterPro" id="IPR016064">
    <property type="entry name" value="NAD/diacylglycerol_kinase_sf"/>
</dbReference>
<dbReference type="InterPro" id="IPR017438">
    <property type="entry name" value="ATP-NAD_kinase_N"/>
</dbReference>
<feature type="non-terminal residue" evidence="2">
    <location>
        <position position="1"/>
    </location>
</feature>
<proteinExistence type="predicted"/>
<dbReference type="SMART" id="SM00046">
    <property type="entry name" value="DAGKc"/>
    <property type="match status" value="1"/>
</dbReference>
<sequence>DRAERSTIEESLGKMQSHCFAQGDFKWRPAMSDSIGRLLIFVNPNSGYMKGVKTFNEKVEPELRRKHIDFELIITDGADHAKTIVETREDLADFNAILILSGDGLIFEVLNGIFNRRDHWELLHVLPIGVVPSGSGNGLLASVFASRDYPLKNPSFTNRAIELATSATCLAQPVNLIHAQTRDANYAAFLSVGWGLMADIDVESERWRKSLGSNRFVLGALIRCCNLRTYRGRLSYREHSLSDDCAHPPFAVFGRTAAEKLRDCTCNKPGTSRRNRTESTTTRRNEDIWLTAHSIEGVPPIEEPIPEEGWTVIEDEFVGVYAMARSHISNDGPMQPRAMLDDERIYLSFIRKRDLPSRGSLLKMLIALEKGNHLNMDFLKWVDVSSFRLESLTPGKGRIVLDGETIGSESIQVTVTNYRTAIISDL</sequence>
<dbReference type="SUPFAM" id="SSF111331">
    <property type="entry name" value="NAD kinase/diacylglycerol kinase-like"/>
    <property type="match status" value="1"/>
</dbReference>
<comment type="caution">
    <text evidence="2">The sequence shown here is derived from an EMBL/GenBank/DDBJ whole genome shotgun (WGS) entry which is preliminary data.</text>
</comment>
<protein>
    <recommendedName>
        <fullName evidence="1">DAGKc domain-containing protein</fullName>
    </recommendedName>
</protein>
<dbReference type="GO" id="GO:0001727">
    <property type="term" value="F:lipid kinase activity"/>
    <property type="evidence" value="ECO:0007669"/>
    <property type="project" value="TreeGrafter"/>
</dbReference>
<evidence type="ECO:0000313" key="3">
    <source>
        <dbReference type="Proteomes" id="UP001432027"/>
    </source>
</evidence>
<dbReference type="Proteomes" id="UP001432027">
    <property type="component" value="Unassembled WGS sequence"/>
</dbReference>
<dbReference type="GO" id="GO:0005737">
    <property type="term" value="C:cytoplasm"/>
    <property type="evidence" value="ECO:0007669"/>
    <property type="project" value="TreeGrafter"/>
</dbReference>
<evidence type="ECO:0000259" key="1">
    <source>
        <dbReference type="PROSITE" id="PS50146"/>
    </source>
</evidence>